<feature type="compositionally biased region" description="Acidic residues" evidence="1">
    <location>
        <begin position="77"/>
        <end position="87"/>
    </location>
</feature>
<evidence type="ECO:0000313" key="3">
    <source>
        <dbReference type="EMBL" id="KAF5869349.1"/>
    </source>
</evidence>
<feature type="compositionally biased region" description="Basic and acidic residues" evidence="1">
    <location>
        <begin position="102"/>
        <end position="117"/>
    </location>
</feature>
<dbReference type="Proteomes" id="UP000531561">
    <property type="component" value="Unassembled WGS sequence"/>
</dbReference>
<dbReference type="InterPro" id="IPR010730">
    <property type="entry name" value="HET"/>
</dbReference>
<feature type="region of interest" description="Disordered" evidence="1">
    <location>
        <begin position="76"/>
        <end position="119"/>
    </location>
</feature>
<gene>
    <name evidence="3" type="ORF">Bfra_011156</name>
</gene>
<dbReference type="GeneID" id="59265178"/>
<reference evidence="3 4" key="1">
    <citation type="journal article" date="2020" name="Phytopathology">
        <title>A high-quality genome resource of Botrytis fragariae, a new and rapidly spreading fungal pathogen causing strawberry gray mold in the U.S.A.</title>
        <authorList>
            <person name="Wu Y."/>
            <person name="Saski C.A."/>
            <person name="Schnabel G."/>
            <person name="Xiao S."/>
            <person name="Hu M."/>
        </authorList>
    </citation>
    <scope>NUCLEOTIDE SEQUENCE [LARGE SCALE GENOMIC DNA]</scope>
    <source>
        <strain evidence="3 4">BVB16</strain>
    </source>
</reference>
<proteinExistence type="predicted"/>
<organism evidence="3 4">
    <name type="scientific">Botrytis fragariae</name>
    <dbReference type="NCBI Taxonomy" id="1964551"/>
    <lineage>
        <taxon>Eukaryota</taxon>
        <taxon>Fungi</taxon>
        <taxon>Dikarya</taxon>
        <taxon>Ascomycota</taxon>
        <taxon>Pezizomycotina</taxon>
        <taxon>Leotiomycetes</taxon>
        <taxon>Helotiales</taxon>
        <taxon>Sclerotiniaceae</taxon>
        <taxon>Botrytis</taxon>
    </lineage>
</organism>
<feature type="domain" description="Heterokaryon incompatibility" evidence="2">
    <location>
        <begin position="439"/>
        <end position="586"/>
    </location>
</feature>
<dbReference type="PANTHER" id="PTHR33112:SF10">
    <property type="entry name" value="TOL"/>
    <property type="match status" value="1"/>
</dbReference>
<dbReference type="RefSeq" id="XP_037188298.1">
    <property type="nucleotide sequence ID" value="XM_037341486.1"/>
</dbReference>
<name>A0A8H6AKZ8_9HELO</name>
<dbReference type="EMBL" id="JABFCT010000017">
    <property type="protein sequence ID" value="KAF5869349.1"/>
    <property type="molecule type" value="Genomic_DNA"/>
</dbReference>
<accession>A0A8H6AKZ8</accession>
<dbReference type="OrthoDB" id="5125733at2759"/>
<evidence type="ECO:0000256" key="1">
    <source>
        <dbReference type="SAM" id="MobiDB-lite"/>
    </source>
</evidence>
<evidence type="ECO:0000259" key="2">
    <source>
        <dbReference type="Pfam" id="PF06985"/>
    </source>
</evidence>
<dbReference type="PANTHER" id="PTHR33112">
    <property type="entry name" value="DOMAIN PROTEIN, PUTATIVE-RELATED"/>
    <property type="match status" value="1"/>
</dbReference>
<keyword evidence="4" id="KW-1185">Reference proteome</keyword>
<evidence type="ECO:0000313" key="4">
    <source>
        <dbReference type="Proteomes" id="UP000531561"/>
    </source>
</evidence>
<sequence length="906" mass="102639">MSLAEKRSGVDSDGDDDEIVDIRELGLELGAVESDAMGRLSSDAIGTDSVEVGDVCEAQERGNAELFVEVDGKNLDENLDIDGESNDDPTTNDSGYYPDQDSGVKNDTDELREEAFRGNEGNESIEIHVSDDSDGYNVTFDGDVDVGKHNDEIPLVEREESEEEESSDDCNSDYSDFLSRSEINVPQFVRWPIEDPQVAEEKMESEKNMNATTAEVLNPDLCKFCRVFFDTWSDVYNLLSKTCTDDVNLVSAHHDTVSDMEASASGGCSLCALFLSILYSKRDNSNSRAHEGGNHLPLDQLKPYRMRLTNVGQMRSGENRPERRKLWYILLDFQWVDDGRRSVMSALAKLLLDDFFDSEHWKPEYYTNRSFEQNGWESLQLGCTKESTDLVRAWLRECRLSHSACRQQQEASALPTRLIKIDCQEVRLCISANENCSQYATLSHCWGQVEVLRLQKDNLQAFMKKIPHDKLCKTFRDAIDIARVLGFSWLWIDSLCIIQGDPEDWSKEASRMAIVYGLSSLNIAATAAPDGTIGCLFGRDLRKIGAHKVEVNSNHQKKVCSIADWRFYANNISGAALTKRAWAVQERILASRTLHFTKSQIFWECRTKQACETFPDTLPEAVCNDYLYLPRQELQSWSNIIRVYTNCSLTNESDRLIAIGGVARQLQNRTGDKYFAGLWQSRIKEQMCWYMDKNLAEPSRERTCQAPSWSWVAAKGRVHMPDDKKVLRKSFIHVTNVMTTLEDNDDPFGGVKSGTLELRTKFMTFCERETPFDQYVGIPLGKISISPFYINWDHKDCGPKRCCNSILILPIGISEVIDANDCPQIEGLLLRHTDQENGQYERLGAFTIFEGRAGYELICRAMNLAQDEQFEELGLLEDDGTLPSEKDYISTDVGEDGITWYTISIV</sequence>
<comment type="caution">
    <text evidence="3">The sequence shown here is derived from an EMBL/GenBank/DDBJ whole genome shotgun (WGS) entry which is preliminary data.</text>
</comment>
<protein>
    <submittedName>
        <fullName evidence="3">Putative tol protein</fullName>
    </submittedName>
</protein>
<dbReference type="AlphaFoldDB" id="A0A8H6AKZ8"/>
<dbReference type="Pfam" id="PF06985">
    <property type="entry name" value="HET"/>
    <property type="match status" value="1"/>
</dbReference>